<accession>A0A3P1XRC2</accession>
<evidence type="ECO:0000313" key="2">
    <source>
        <dbReference type="EMBL" id="RRD61061.1"/>
    </source>
</evidence>
<name>A0A3P1XRC2_TANFO</name>
<dbReference type="Proteomes" id="UP000278609">
    <property type="component" value="Unassembled WGS sequence"/>
</dbReference>
<reference evidence="2 3" key="1">
    <citation type="submission" date="2018-11" db="EMBL/GenBank/DDBJ databases">
        <title>Genomes From Bacteria Associated with the Canine Oral Cavity: a Test Case for Automated Genome-Based Taxonomic Assignment.</title>
        <authorList>
            <person name="Coil D.A."/>
            <person name="Jospin G."/>
            <person name="Darling A.E."/>
            <person name="Wallis C."/>
            <person name="Davis I.J."/>
            <person name="Harris S."/>
            <person name="Eisen J.A."/>
            <person name="Holcombe L.J."/>
            <person name="O'Flynn C."/>
        </authorList>
    </citation>
    <scope>NUCLEOTIDE SEQUENCE [LARGE SCALE GENOMIC DNA]</scope>
    <source>
        <strain evidence="2 3">OH2617_COT-023</strain>
    </source>
</reference>
<evidence type="ECO:0000256" key="1">
    <source>
        <dbReference type="SAM" id="MobiDB-lite"/>
    </source>
</evidence>
<feature type="region of interest" description="Disordered" evidence="1">
    <location>
        <begin position="142"/>
        <end position="164"/>
    </location>
</feature>
<sequence length="164" mass="18985">MKNLMAAHPGEEQLERTHVLMTNLENELSGLIVNLTGDDRSRYGRVNEQNKLLINKVRDYAQTSPSLCSPDVDWAEFERDYQSRNSIEDLILRLQNLVTGLKNNKTLHDFDNYQAALDDYSYTCYKAKTSVPGFEDKRKELKQFFPRNRKTSETPAPDDNNQPI</sequence>
<dbReference type="EMBL" id="RQYS01000024">
    <property type="protein sequence ID" value="RRD61061.1"/>
    <property type="molecule type" value="Genomic_DNA"/>
</dbReference>
<comment type="caution">
    <text evidence="2">The sequence shown here is derived from an EMBL/GenBank/DDBJ whole genome shotgun (WGS) entry which is preliminary data.</text>
</comment>
<proteinExistence type="predicted"/>
<evidence type="ECO:0000313" key="3">
    <source>
        <dbReference type="Proteomes" id="UP000278609"/>
    </source>
</evidence>
<organism evidence="2 3">
    <name type="scientific">Tannerella forsythia</name>
    <name type="common">Bacteroides forsythus</name>
    <dbReference type="NCBI Taxonomy" id="28112"/>
    <lineage>
        <taxon>Bacteria</taxon>
        <taxon>Pseudomonadati</taxon>
        <taxon>Bacteroidota</taxon>
        <taxon>Bacteroidia</taxon>
        <taxon>Bacteroidales</taxon>
        <taxon>Tannerellaceae</taxon>
        <taxon>Tannerella</taxon>
    </lineage>
</organism>
<dbReference type="AlphaFoldDB" id="A0A3P1XRC2"/>
<dbReference type="OrthoDB" id="5952844at2"/>
<gene>
    <name evidence="2" type="ORF">EII40_06480</name>
</gene>
<protein>
    <submittedName>
        <fullName evidence="2">Uncharacterized protein</fullName>
    </submittedName>
</protein>